<keyword evidence="4" id="KW-1185">Reference proteome</keyword>
<dbReference type="AlphaFoldDB" id="A0A0M2HCG3"/>
<evidence type="ECO:0000313" key="4">
    <source>
        <dbReference type="Proteomes" id="UP000034098"/>
    </source>
</evidence>
<feature type="transmembrane region" description="Helical" evidence="2">
    <location>
        <begin position="6"/>
        <end position="26"/>
    </location>
</feature>
<comment type="caution">
    <text evidence="3">The sequence shown here is derived from an EMBL/GenBank/DDBJ whole genome shotgun (WGS) entry which is preliminary data.</text>
</comment>
<keyword evidence="2" id="KW-0812">Transmembrane</keyword>
<reference evidence="3 4" key="1">
    <citation type="submission" date="2015-02" db="EMBL/GenBank/DDBJ databases">
        <title>Draft genome sequences of ten Microbacterium spp. with emphasis on heavy metal contaminated environments.</title>
        <authorList>
            <person name="Corretto E."/>
        </authorList>
    </citation>
    <scope>NUCLEOTIDE SEQUENCE [LARGE SCALE GENOMIC DNA]</scope>
    <source>
        <strain evidence="3 4">DSM 8608</strain>
    </source>
</reference>
<feature type="region of interest" description="Disordered" evidence="1">
    <location>
        <begin position="31"/>
        <end position="56"/>
    </location>
</feature>
<gene>
    <name evidence="3" type="ORF">RS82_02419</name>
</gene>
<evidence type="ECO:0000313" key="3">
    <source>
        <dbReference type="EMBL" id="KJL41803.1"/>
    </source>
</evidence>
<feature type="compositionally biased region" description="Basic and acidic residues" evidence="1">
    <location>
        <begin position="143"/>
        <end position="183"/>
    </location>
</feature>
<protein>
    <submittedName>
        <fullName evidence="3">Uncharacterized protein</fullName>
    </submittedName>
</protein>
<dbReference type="PATRIC" id="fig|69370.6.peg.2463"/>
<feature type="region of interest" description="Disordered" evidence="1">
    <location>
        <begin position="96"/>
        <end position="183"/>
    </location>
</feature>
<evidence type="ECO:0000256" key="2">
    <source>
        <dbReference type="SAM" id="Phobius"/>
    </source>
</evidence>
<evidence type="ECO:0000256" key="1">
    <source>
        <dbReference type="SAM" id="MobiDB-lite"/>
    </source>
</evidence>
<dbReference type="RefSeq" id="WP_045299721.1">
    <property type="nucleotide sequence ID" value="NZ_JYJA01000036.1"/>
</dbReference>
<dbReference type="EMBL" id="JYJA01000036">
    <property type="protein sequence ID" value="KJL41803.1"/>
    <property type="molecule type" value="Genomic_DNA"/>
</dbReference>
<dbReference type="OrthoDB" id="5084230at2"/>
<dbReference type="Proteomes" id="UP000034098">
    <property type="component" value="Unassembled WGS sequence"/>
</dbReference>
<organism evidence="3 4">
    <name type="scientific">Microbacterium trichothecenolyticum</name>
    <name type="common">Aureobacterium trichothecenolyticum</name>
    <dbReference type="NCBI Taxonomy" id="69370"/>
    <lineage>
        <taxon>Bacteria</taxon>
        <taxon>Bacillati</taxon>
        <taxon>Actinomycetota</taxon>
        <taxon>Actinomycetes</taxon>
        <taxon>Micrococcales</taxon>
        <taxon>Microbacteriaceae</taxon>
        <taxon>Microbacterium</taxon>
    </lineage>
</organism>
<feature type="compositionally biased region" description="Basic and acidic residues" evidence="1">
    <location>
        <begin position="96"/>
        <end position="122"/>
    </location>
</feature>
<feature type="compositionally biased region" description="Basic and acidic residues" evidence="1">
    <location>
        <begin position="36"/>
        <end position="56"/>
    </location>
</feature>
<keyword evidence="2" id="KW-0472">Membrane</keyword>
<name>A0A0M2HCG3_MICTR</name>
<proteinExistence type="predicted"/>
<keyword evidence="2" id="KW-1133">Transmembrane helix</keyword>
<accession>A0A0M2HCG3</accession>
<sequence>MDTTTLIWVIVGIVVVLAIVVVALLLTARGRRERRREHQHEHAEKLRADARETELQAREHEAEAARARADAAAASAAAEAAKARAAEAAIDAERRAGAIDEHRAEAEGLRQQHAEAMRKADDIDPYADGTGARSTAAPPAAAHADDARDDRDTVLEGTERDRRANTDERPPTPPERHEHTERT</sequence>